<dbReference type="Gene3D" id="1.20.272.50">
    <property type="entry name" value="Bacteriophage clamp loader A subunit, A' domain"/>
    <property type="match status" value="1"/>
</dbReference>
<dbReference type="InterPro" id="IPR031868">
    <property type="entry name" value="Phage_clamp_gp62"/>
</dbReference>
<sequence length="142" mass="16686">MADLFKAIIPSILQTKKVEVTHENERDYVPFVVNKALSFHKDCVLFANEMNKVPNIDGILQYHYHLNTIRAYRRPFQKWQKRETIENLEAIKEYFNYSNEKAKDVLMVLSDGQIDDIKRKLNKGGLNVKSKRTDRGDATRTR</sequence>
<dbReference type="EMBL" id="LR797021">
    <property type="protein sequence ID" value="CAB4181868.1"/>
    <property type="molecule type" value="Genomic_DNA"/>
</dbReference>
<evidence type="ECO:0000313" key="7">
    <source>
        <dbReference type="EMBL" id="CAB5227744.1"/>
    </source>
</evidence>
<protein>
    <submittedName>
        <fullName evidence="4">Clamp loader small subunit</fullName>
    </submittedName>
</protein>
<dbReference type="EMBL" id="LR796945">
    <property type="protein sequence ID" value="CAB4176457.1"/>
    <property type="molecule type" value="Genomic_DNA"/>
</dbReference>
<reference evidence="4" key="1">
    <citation type="submission" date="2020-05" db="EMBL/GenBank/DDBJ databases">
        <authorList>
            <person name="Chiriac C."/>
            <person name="Salcher M."/>
            <person name="Ghai R."/>
            <person name="Kavagutti S V."/>
        </authorList>
    </citation>
    <scope>NUCLEOTIDE SEQUENCE</scope>
</reference>
<dbReference type="EMBL" id="LR797157">
    <property type="protein sequence ID" value="CAB4190138.1"/>
    <property type="molecule type" value="Genomic_DNA"/>
</dbReference>
<dbReference type="EMBL" id="LR797369">
    <property type="protein sequence ID" value="CAB4210627.1"/>
    <property type="molecule type" value="Genomic_DNA"/>
</dbReference>
<gene>
    <name evidence="3" type="ORF">UFOVP1065_67</name>
    <name evidence="4" type="ORF">UFOVP1198_36</name>
    <name evidence="5" type="ORF">UFOVP1418_28</name>
    <name evidence="7" type="ORF">UFOVP1524_122</name>
    <name evidence="6" type="ORF">UFOVP1651_122</name>
    <name evidence="1" type="ORF">UFOVP908_100</name>
    <name evidence="2" type="ORF">UFOVP990_36</name>
</gene>
<organism evidence="4">
    <name type="scientific">uncultured Caudovirales phage</name>
    <dbReference type="NCBI Taxonomy" id="2100421"/>
    <lineage>
        <taxon>Viruses</taxon>
        <taxon>Duplodnaviria</taxon>
        <taxon>Heunggongvirae</taxon>
        <taxon>Uroviricota</taxon>
        <taxon>Caudoviricetes</taxon>
        <taxon>Peduoviridae</taxon>
        <taxon>Maltschvirus</taxon>
        <taxon>Maltschvirus maltsch</taxon>
    </lineage>
</organism>
<evidence type="ECO:0000313" key="5">
    <source>
        <dbReference type="EMBL" id="CAB4210627.1"/>
    </source>
</evidence>
<evidence type="ECO:0000313" key="2">
    <source>
        <dbReference type="EMBL" id="CAB4176457.1"/>
    </source>
</evidence>
<dbReference type="Pfam" id="PF16790">
    <property type="entry name" value="Phage_clamp_A"/>
    <property type="match status" value="1"/>
</dbReference>
<name>A0A6J5R8X1_9CAUD</name>
<dbReference type="EMBL" id="LR797518">
    <property type="protein sequence ID" value="CAB4222714.1"/>
    <property type="molecule type" value="Genomic_DNA"/>
</dbReference>
<dbReference type="GO" id="GO:0003677">
    <property type="term" value="F:DNA binding"/>
    <property type="evidence" value="ECO:0007669"/>
    <property type="project" value="InterPro"/>
</dbReference>
<evidence type="ECO:0000313" key="3">
    <source>
        <dbReference type="EMBL" id="CAB4181868.1"/>
    </source>
</evidence>
<accession>A0A6J5R8X1</accession>
<evidence type="ECO:0000313" key="1">
    <source>
        <dbReference type="EMBL" id="CAB4170614.1"/>
    </source>
</evidence>
<proteinExistence type="predicted"/>
<dbReference type="EMBL" id="LR796860">
    <property type="protein sequence ID" value="CAB4170614.1"/>
    <property type="molecule type" value="Genomic_DNA"/>
</dbReference>
<dbReference type="GO" id="GO:0006260">
    <property type="term" value="P:DNA replication"/>
    <property type="evidence" value="ECO:0007669"/>
    <property type="project" value="InterPro"/>
</dbReference>
<dbReference type="EMBL" id="LR798378">
    <property type="protein sequence ID" value="CAB5227744.1"/>
    <property type="molecule type" value="Genomic_DNA"/>
</dbReference>
<evidence type="ECO:0000313" key="6">
    <source>
        <dbReference type="EMBL" id="CAB4222714.1"/>
    </source>
</evidence>
<evidence type="ECO:0000313" key="4">
    <source>
        <dbReference type="EMBL" id="CAB4190138.1"/>
    </source>
</evidence>